<dbReference type="AlphaFoldDB" id="A0A0C3BKN7"/>
<keyword evidence="3" id="KW-1185">Reference proteome</keyword>
<evidence type="ECO:0000313" key="3">
    <source>
        <dbReference type="Proteomes" id="UP000054097"/>
    </source>
</evidence>
<evidence type="ECO:0008006" key="4">
    <source>
        <dbReference type="Google" id="ProtNLM"/>
    </source>
</evidence>
<dbReference type="EMBL" id="KN824281">
    <property type="protein sequence ID" value="KIM32036.1"/>
    <property type="molecule type" value="Genomic_DNA"/>
</dbReference>
<feature type="compositionally biased region" description="Polar residues" evidence="1">
    <location>
        <begin position="1"/>
        <end position="18"/>
    </location>
</feature>
<organism evidence="2 3">
    <name type="scientific">Serendipita vermifera MAFF 305830</name>
    <dbReference type="NCBI Taxonomy" id="933852"/>
    <lineage>
        <taxon>Eukaryota</taxon>
        <taxon>Fungi</taxon>
        <taxon>Dikarya</taxon>
        <taxon>Basidiomycota</taxon>
        <taxon>Agaricomycotina</taxon>
        <taxon>Agaricomycetes</taxon>
        <taxon>Sebacinales</taxon>
        <taxon>Serendipitaceae</taxon>
        <taxon>Serendipita</taxon>
    </lineage>
</organism>
<protein>
    <recommendedName>
        <fullName evidence="4">C2H2-type domain-containing protein</fullName>
    </recommendedName>
</protein>
<evidence type="ECO:0000256" key="1">
    <source>
        <dbReference type="SAM" id="MobiDB-lite"/>
    </source>
</evidence>
<name>A0A0C3BKN7_SERVB</name>
<reference evidence="2 3" key="1">
    <citation type="submission" date="2014-04" db="EMBL/GenBank/DDBJ databases">
        <authorList>
            <consortium name="DOE Joint Genome Institute"/>
            <person name="Kuo A."/>
            <person name="Zuccaro A."/>
            <person name="Kohler A."/>
            <person name="Nagy L.G."/>
            <person name="Floudas D."/>
            <person name="Copeland A."/>
            <person name="Barry K.W."/>
            <person name="Cichocki N."/>
            <person name="Veneault-Fourrey C."/>
            <person name="LaButti K."/>
            <person name="Lindquist E.A."/>
            <person name="Lipzen A."/>
            <person name="Lundell T."/>
            <person name="Morin E."/>
            <person name="Murat C."/>
            <person name="Sun H."/>
            <person name="Tunlid A."/>
            <person name="Henrissat B."/>
            <person name="Grigoriev I.V."/>
            <person name="Hibbett D.S."/>
            <person name="Martin F."/>
            <person name="Nordberg H.P."/>
            <person name="Cantor M.N."/>
            <person name="Hua S.X."/>
        </authorList>
    </citation>
    <scope>NUCLEOTIDE SEQUENCE [LARGE SCALE GENOMIC DNA]</scope>
    <source>
        <strain evidence="2 3">MAFF 305830</strain>
    </source>
</reference>
<evidence type="ECO:0000313" key="2">
    <source>
        <dbReference type="EMBL" id="KIM32036.1"/>
    </source>
</evidence>
<feature type="compositionally biased region" description="Polar residues" evidence="1">
    <location>
        <begin position="317"/>
        <end position="326"/>
    </location>
</feature>
<reference evidence="3" key="2">
    <citation type="submission" date="2015-01" db="EMBL/GenBank/DDBJ databases">
        <title>Evolutionary Origins and Diversification of the Mycorrhizal Mutualists.</title>
        <authorList>
            <consortium name="DOE Joint Genome Institute"/>
            <consortium name="Mycorrhizal Genomics Consortium"/>
            <person name="Kohler A."/>
            <person name="Kuo A."/>
            <person name="Nagy L.G."/>
            <person name="Floudas D."/>
            <person name="Copeland A."/>
            <person name="Barry K.W."/>
            <person name="Cichocki N."/>
            <person name="Veneault-Fourrey C."/>
            <person name="LaButti K."/>
            <person name="Lindquist E.A."/>
            <person name="Lipzen A."/>
            <person name="Lundell T."/>
            <person name="Morin E."/>
            <person name="Murat C."/>
            <person name="Riley R."/>
            <person name="Ohm R."/>
            <person name="Sun H."/>
            <person name="Tunlid A."/>
            <person name="Henrissat B."/>
            <person name="Grigoriev I.V."/>
            <person name="Hibbett D.S."/>
            <person name="Martin F."/>
        </authorList>
    </citation>
    <scope>NUCLEOTIDE SEQUENCE [LARGE SCALE GENOMIC DNA]</scope>
    <source>
        <strain evidence="3">MAFF 305830</strain>
    </source>
</reference>
<proteinExistence type="predicted"/>
<gene>
    <name evidence="2" type="ORF">M408DRAFT_242548</name>
</gene>
<feature type="region of interest" description="Disordered" evidence="1">
    <location>
        <begin position="307"/>
        <end position="326"/>
    </location>
</feature>
<dbReference type="Proteomes" id="UP000054097">
    <property type="component" value="Unassembled WGS sequence"/>
</dbReference>
<accession>A0A0C3BKN7</accession>
<feature type="region of interest" description="Disordered" evidence="1">
    <location>
        <begin position="116"/>
        <end position="159"/>
    </location>
</feature>
<feature type="region of interest" description="Disordered" evidence="1">
    <location>
        <begin position="1"/>
        <end position="34"/>
    </location>
</feature>
<sequence>MSLHSSAMSNYWDPSSSHRPVYPNTGLPNSRRDSIHPAEISARGQAHGPQQTPGTHTLPLAYTSSTSVLGYVQGSVPIISGQYQPAYDYSFRPEMQEGVHDSHPPLGSWTLPYSGHGHAPADHSQSHNYDGHPGIQTQGGSSHHQTIYPPLASSGISTNDRDALNDPISFIHTRFPLHNADHAQRRESLLLVINSDWWRLNLLEPDEGLLLQFMSYDTGEARWKCCFWEEGRPCPRSCKGKDHAKGHVRFHIQHSPFACEPPCPRTGAPCGKRYPTPGPLYKHRTPRAECPDCGMSMLQGNLQRHQEGPCKGVPRFDNSSANSPSF</sequence>
<feature type="compositionally biased region" description="Polar residues" evidence="1">
    <location>
        <begin position="135"/>
        <end position="145"/>
    </location>
</feature>
<dbReference type="OrthoDB" id="2103061at2759"/>
<dbReference type="HOGENOM" id="CLU_853019_0_0_1"/>